<evidence type="ECO:0000313" key="1">
    <source>
        <dbReference type="EMBL" id="SMX26580.1"/>
    </source>
</evidence>
<dbReference type="OrthoDB" id="8100530at2"/>
<proteinExistence type="predicted"/>
<accession>A0A238J7A6</accession>
<name>A0A238J7A6_9RHOB</name>
<evidence type="ECO:0000313" key="2">
    <source>
        <dbReference type="Proteomes" id="UP000225972"/>
    </source>
</evidence>
<dbReference type="EMBL" id="FXXP01000001">
    <property type="protein sequence ID" value="SMX26580.1"/>
    <property type="molecule type" value="Genomic_DNA"/>
</dbReference>
<dbReference type="Proteomes" id="UP000225972">
    <property type="component" value="Unassembled WGS sequence"/>
</dbReference>
<keyword evidence="2" id="KW-1185">Reference proteome</keyword>
<dbReference type="AlphaFoldDB" id="A0A238J7A6"/>
<organism evidence="1 2">
    <name type="scientific">Pelagimonas phthalicica</name>
    <dbReference type="NCBI Taxonomy" id="1037362"/>
    <lineage>
        <taxon>Bacteria</taxon>
        <taxon>Pseudomonadati</taxon>
        <taxon>Pseudomonadota</taxon>
        <taxon>Alphaproteobacteria</taxon>
        <taxon>Rhodobacterales</taxon>
        <taxon>Roseobacteraceae</taxon>
        <taxon>Pelagimonas</taxon>
    </lineage>
</organism>
<reference evidence="2" key="1">
    <citation type="submission" date="2017-05" db="EMBL/GenBank/DDBJ databases">
        <authorList>
            <person name="Rodrigo-Torres L."/>
            <person name="Arahal R. D."/>
            <person name="Lucena T."/>
        </authorList>
    </citation>
    <scope>NUCLEOTIDE SEQUENCE [LARGE SCALE GENOMIC DNA]</scope>
    <source>
        <strain evidence="2">CECT 8649</strain>
    </source>
</reference>
<protein>
    <submittedName>
        <fullName evidence="1">Uncharacterized protein</fullName>
    </submittedName>
</protein>
<sequence length="74" mass="8776">MVERDKRQKFEELAEKRVNKAIKDLRLIGNLSNRNNYSFDDSDVRKIMKALDDEMKALKGRFAQTRPSDQDFKL</sequence>
<dbReference type="RefSeq" id="WP_099242508.1">
    <property type="nucleotide sequence ID" value="NZ_FXXP01000001.1"/>
</dbReference>
<gene>
    <name evidence="1" type="ORF">TRP8649_00664</name>
</gene>